<dbReference type="UniPathway" id="UPA00143"/>
<organism evidence="5 6">
    <name type="scientific">Microthlaspi erraticum</name>
    <dbReference type="NCBI Taxonomy" id="1685480"/>
    <lineage>
        <taxon>Eukaryota</taxon>
        <taxon>Viridiplantae</taxon>
        <taxon>Streptophyta</taxon>
        <taxon>Embryophyta</taxon>
        <taxon>Tracheophyta</taxon>
        <taxon>Spermatophyta</taxon>
        <taxon>Magnoliopsida</taxon>
        <taxon>eudicotyledons</taxon>
        <taxon>Gunneridae</taxon>
        <taxon>Pentapetalae</taxon>
        <taxon>rosids</taxon>
        <taxon>malvids</taxon>
        <taxon>Brassicales</taxon>
        <taxon>Brassicaceae</taxon>
        <taxon>Coluteocarpeae</taxon>
        <taxon>Microthlaspi</taxon>
    </lineage>
</organism>
<dbReference type="EMBL" id="CACVBM020001351">
    <property type="protein sequence ID" value="CAA7046652.1"/>
    <property type="molecule type" value="Genomic_DNA"/>
</dbReference>
<reference evidence="5" key="1">
    <citation type="submission" date="2020-01" db="EMBL/GenBank/DDBJ databases">
        <authorList>
            <person name="Mishra B."/>
        </authorList>
    </citation>
    <scope>NUCLEOTIDE SEQUENCE [LARGE SCALE GENOMIC DNA]</scope>
</reference>
<dbReference type="OrthoDB" id="1109628at2759"/>
<evidence type="ECO:0000256" key="2">
    <source>
        <dbReference type="ARBA" id="ARBA00022679"/>
    </source>
</evidence>
<comment type="caution">
    <text evidence="5">The sequence shown here is derived from an EMBL/GenBank/DDBJ whole genome shotgun (WGS) entry which is preliminary data.</text>
</comment>
<keyword evidence="6" id="KW-1185">Reference proteome</keyword>
<protein>
    <recommendedName>
        <fullName evidence="4">U-box domain-containing protein</fullName>
    </recommendedName>
</protein>
<feature type="domain" description="U-box" evidence="4">
    <location>
        <begin position="85"/>
        <end position="110"/>
    </location>
</feature>
<evidence type="ECO:0000313" key="5">
    <source>
        <dbReference type="EMBL" id="CAA7046652.1"/>
    </source>
</evidence>
<sequence>MAESSTGDATAANAADTLRLELEKTLTEFLEDGRVSKDRSDTDGSFNALKSIDESIGILNRLREVESKKPESEISSSSPAPIPKVPDEFRCSLSTNIMSEPVVIASGQVISPPFSFADFIYFLDFLWDSCSI</sequence>
<dbReference type="SUPFAM" id="SSF57850">
    <property type="entry name" value="RING/U-box"/>
    <property type="match status" value="1"/>
</dbReference>
<accession>A0A6D2JRQ9</accession>
<dbReference type="GO" id="GO:0016567">
    <property type="term" value="P:protein ubiquitination"/>
    <property type="evidence" value="ECO:0007669"/>
    <property type="project" value="UniProtKB-UniPathway"/>
</dbReference>
<proteinExistence type="predicted"/>
<dbReference type="InterPro" id="IPR003613">
    <property type="entry name" value="Ubox_domain"/>
</dbReference>
<dbReference type="Pfam" id="PF04564">
    <property type="entry name" value="U-box"/>
    <property type="match status" value="1"/>
</dbReference>
<name>A0A6D2JRQ9_9BRAS</name>
<dbReference type="Gene3D" id="3.30.40.10">
    <property type="entry name" value="Zinc/RING finger domain, C3HC4 (zinc finger)"/>
    <property type="match status" value="1"/>
</dbReference>
<dbReference type="GO" id="GO:0004842">
    <property type="term" value="F:ubiquitin-protein transferase activity"/>
    <property type="evidence" value="ECO:0007669"/>
    <property type="project" value="InterPro"/>
</dbReference>
<evidence type="ECO:0000256" key="3">
    <source>
        <dbReference type="ARBA" id="ARBA00022786"/>
    </source>
</evidence>
<evidence type="ECO:0000256" key="1">
    <source>
        <dbReference type="ARBA" id="ARBA00004906"/>
    </source>
</evidence>
<dbReference type="InterPro" id="IPR013083">
    <property type="entry name" value="Znf_RING/FYVE/PHD"/>
</dbReference>
<evidence type="ECO:0000313" key="6">
    <source>
        <dbReference type="Proteomes" id="UP000467841"/>
    </source>
</evidence>
<dbReference type="AlphaFoldDB" id="A0A6D2JRQ9"/>
<comment type="pathway">
    <text evidence="1">Protein modification; protein ubiquitination.</text>
</comment>
<keyword evidence="2" id="KW-0808">Transferase</keyword>
<dbReference type="Proteomes" id="UP000467841">
    <property type="component" value="Unassembled WGS sequence"/>
</dbReference>
<gene>
    <name evidence="5" type="ORF">MERR_LOCUS33887</name>
</gene>
<keyword evidence="3" id="KW-0833">Ubl conjugation pathway</keyword>
<evidence type="ECO:0000259" key="4">
    <source>
        <dbReference type="Pfam" id="PF04564"/>
    </source>
</evidence>